<protein>
    <submittedName>
        <fullName evidence="1">Uncharacterized protein</fullName>
    </submittedName>
</protein>
<accession>A0ACC1MB19</accession>
<proteinExistence type="predicted"/>
<sequence length="232" mass="25390">MFGQQITGQAFVSQYAAVFYQRNGFAKQALLFTMLSNVTGLAGTILTWTVVDGFGRRPILLTGGFLMGAFLFIVGIVSTVHNPSNGARNLMVAAISLFNTAYNMSWGPVSYIVLGEVTNTRVREKTSLLACSISILVTFLSSFTMPYLMNKGYGGLGGKVGFVYGSFCFAMNVVAFFCIPELKGRSLEEIDALFESNVPLRQFRNAVLTNTDSGRTSECDDEKKERRKGVQV</sequence>
<keyword evidence="2" id="KW-1185">Reference proteome</keyword>
<organism evidence="1 2">
    <name type="scientific">Zarea fungicola</name>
    <dbReference type="NCBI Taxonomy" id="93591"/>
    <lineage>
        <taxon>Eukaryota</taxon>
        <taxon>Fungi</taxon>
        <taxon>Dikarya</taxon>
        <taxon>Ascomycota</taxon>
        <taxon>Pezizomycotina</taxon>
        <taxon>Sordariomycetes</taxon>
        <taxon>Hypocreomycetidae</taxon>
        <taxon>Hypocreales</taxon>
        <taxon>Cordycipitaceae</taxon>
        <taxon>Zarea</taxon>
    </lineage>
</organism>
<dbReference type="Proteomes" id="UP001143910">
    <property type="component" value="Unassembled WGS sequence"/>
</dbReference>
<name>A0ACC1MB19_9HYPO</name>
<evidence type="ECO:0000313" key="1">
    <source>
        <dbReference type="EMBL" id="KAJ2956826.1"/>
    </source>
</evidence>
<comment type="caution">
    <text evidence="1">The sequence shown here is derived from an EMBL/GenBank/DDBJ whole genome shotgun (WGS) entry which is preliminary data.</text>
</comment>
<gene>
    <name evidence="1" type="ORF">NQ176_g11293</name>
</gene>
<evidence type="ECO:0000313" key="2">
    <source>
        <dbReference type="Proteomes" id="UP001143910"/>
    </source>
</evidence>
<reference evidence="1" key="1">
    <citation type="submission" date="2022-08" db="EMBL/GenBank/DDBJ databases">
        <title>Genome Sequence of Lecanicillium fungicola.</title>
        <authorList>
            <person name="Buettner E."/>
        </authorList>
    </citation>
    <scope>NUCLEOTIDE SEQUENCE</scope>
    <source>
        <strain evidence="1">Babe33</strain>
    </source>
</reference>
<dbReference type="EMBL" id="JANJQO010003708">
    <property type="protein sequence ID" value="KAJ2956826.1"/>
    <property type="molecule type" value="Genomic_DNA"/>
</dbReference>